<protein>
    <recommendedName>
        <fullName evidence="3">AMP-dependent synthetase/ligase domain-containing protein</fullName>
    </recommendedName>
</protein>
<dbReference type="GO" id="GO:0016405">
    <property type="term" value="F:CoA-ligase activity"/>
    <property type="evidence" value="ECO:0007669"/>
    <property type="project" value="TreeGrafter"/>
</dbReference>
<dbReference type="InterPro" id="IPR042099">
    <property type="entry name" value="ANL_N_sf"/>
</dbReference>
<dbReference type="PROSITE" id="PS00455">
    <property type="entry name" value="AMP_BINDING"/>
    <property type="match status" value="1"/>
</dbReference>
<dbReference type="AlphaFoldDB" id="A0A5E4QGD7"/>
<evidence type="ECO:0000313" key="5">
    <source>
        <dbReference type="Proteomes" id="UP000324832"/>
    </source>
</evidence>
<dbReference type="SUPFAM" id="SSF56801">
    <property type="entry name" value="Acetyl-CoA synthetase-like"/>
    <property type="match status" value="1"/>
</dbReference>
<dbReference type="GO" id="GO:0005777">
    <property type="term" value="C:peroxisome"/>
    <property type="evidence" value="ECO:0007669"/>
    <property type="project" value="UniProtKB-SubCell"/>
</dbReference>
<dbReference type="Gene3D" id="3.40.50.12780">
    <property type="entry name" value="N-terminal domain of ligase-like"/>
    <property type="match status" value="1"/>
</dbReference>
<proteinExistence type="predicted"/>
<sequence length="235" mass="26989">MLIATSGTTGLPKLAEITHRNLIQGFTYLWSFFDNFPNPTRLPLIMSPVQWFSAIFVMTSSPLFRQTRLQTSLTFTQEHAYELINKYKPTFATSSSSMWVTLFKPEQHEKCNFSSLEVILIGGSAMHPTLLQYMKNIIPNTTIANMYGMSECSGPAFLPDLYLVNPETLAEITEPNKPGELWIKGPSIFKCYRNNPKVTKDALTDDGWLRSGDIMYRDEKWYFYFVERLKSLPPK</sequence>
<dbReference type="PANTHER" id="PTHR24096">
    <property type="entry name" value="LONG-CHAIN-FATTY-ACID--COA LIGASE"/>
    <property type="match status" value="1"/>
</dbReference>
<evidence type="ECO:0000256" key="1">
    <source>
        <dbReference type="ARBA" id="ARBA00004275"/>
    </source>
</evidence>
<organism evidence="4 5">
    <name type="scientific">Leptidea sinapis</name>
    <dbReference type="NCBI Taxonomy" id="189913"/>
    <lineage>
        <taxon>Eukaryota</taxon>
        <taxon>Metazoa</taxon>
        <taxon>Ecdysozoa</taxon>
        <taxon>Arthropoda</taxon>
        <taxon>Hexapoda</taxon>
        <taxon>Insecta</taxon>
        <taxon>Pterygota</taxon>
        <taxon>Neoptera</taxon>
        <taxon>Endopterygota</taxon>
        <taxon>Lepidoptera</taxon>
        <taxon>Glossata</taxon>
        <taxon>Ditrysia</taxon>
        <taxon>Papilionoidea</taxon>
        <taxon>Pieridae</taxon>
        <taxon>Dismorphiinae</taxon>
        <taxon>Leptidea</taxon>
    </lineage>
</organism>
<evidence type="ECO:0000256" key="2">
    <source>
        <dbReference type="ARBA" id="ARBA00023140"/>
    </source>
</evidence>
<dbReference type="InterPro" id="IPR000873">
    <property type="entry name" value="AMP-dep_synth/lig_dom"/>
</dbReference>
<keyword evidence="5" id="KW-1185">Reference proteome</keyword>
<evidence type="ECO:0000313" key="4">
    <source>
        <dbReference type="EMBL" id="VVC96080.1"/>
    </source>
</evidence>
<name>A0A5E4QGD7_9NEOP</name>
<keyword evidence="2" id="KW-0576">Peroxisome</keyword>
<accession>A0A5E4QGD7</accession>
<dbReference type="EMBL" id="FZQP02002559">
    <property type="protein sequence ID" value="VVC96080.1"/>
    <property type="molecule type" value="Genomic_DNA"/>
</dbReference>
<dbReference type="Proteomes" id="UP000324832">
    <property type="component" value="Unassembled WGS sequence"/>
</dbReference>
<evidence type="ECO:0000259" key="3">
    <source>
        <dbReference type="Pfam" id="PF00501"/>
    </source>
</evidence>
<dbReference type="Pfam" id="PF00501">
    <property type="entry name" value="AMP-binding"/>
    <property type="match status" value="1"/>
</dbReference>
<comment type="subcellular location">
    <subcellularLocation>
        <location evidence="1">Peroxisome</location>
    </subcellularLocation>
</comment>
<feature type="domain" description="AMP-dependent synthetase/ligase" evidence="3">
    <location>
        <begin position="2"/>
        <end position="192"/>
    </location>
</feature>
<reference evidence="4 5" key="1">
    <citation type="submission" date="2017-07" db="EMBL/GenBank/DDBJ databases">
        <authorList>
            <person name="Talla V."/>
            <person name="Backstrom N."/>
        </authorList>
    </citation>
    <scope>NUCLEOTIDE SEQUENCE [LARGE SCALE GENOMIC DNA]</scope>
</reference>
<dbReference type="InterPro" id="IPR020845">
    <property type="entry name" value="AMP-binding_CS"/>
</dbReference>
<gene>
    <name evidence="4" type="ORF">LSINAPIS_LOCUS7649</name>
</gene>